<evidence type="ECO:0000256" key="6">
    <source>
        <dbReference type="ARBA" id="ARBA00023136"/>
    </source>
</evidence>
<dbReference type="GO" id="GO:0005886">
    <property type="term" value="C:plasma membrane"/>
    <property type="evidence" value="ECO:0007669"/>
    <property type="project" value="InterPro"/>
</dbReference>
<feature type="transmembrane region" description="Helical" evidence="7">
    <location>
        <begin position="158"/>
        <end position="177"/>
    </location>
</feature>
<keyword evidence="3" id="KW-0808">Transferase</keyword>
<evidence type="ECO:0000313" key="8">
    <source>
        <dbReference type="EMBL" id="OGK39384.1"/>
    </source>
</evidence>
<comment type="caution">
    <text evidence="8">The sequence shown here is derived from an EMBL/GenBank/DDBJ whole genome shotgun (WGS) entry which is preliminary data.</text>
</comment>
<evidence type="ECO:0000256" key="3">
    <source>
        <dbReference type="ARBA" id="ARBA00022679"/>
    </source>
</evidence>
<evidence type="ECO:0000256" key="5">
    <source>
        <dbReference type="ARBA" id="ARBA00022989"/>
    </source>
</evidence>
<dbReference type="GO" id="GO:0008961">
    <property type="term" value="F:phosphatidylglycerol-prolipoprotein diacylglyceryl transferase activity"/>
    <property type="evidence" value="ECO:0007669"/>
    <property type="project" value="InterPro"/>
</dbReference>
<feature type="non-terminal residue" evidence="8">
    <location>
        <position position="185"/>
    </location>
</feature>
<dbReference type="Pfam" id="PF01790">
    <property type="entry name" value="LGT"/>
    <property type="match status" value="1"/>
</dbReference>
<keyword evidence="4 7" id="KW-0812">Transmembrane</keyword>
<keyword evidence="2" id="KW-1003">Cell membrane</keyword>
<dbReference type="PANTHER" id="PTHR30589:SF0">
    <property type="entry name" value="PHOSPHATIDYLGLYCEROL--PROLIPOPROTEIN DIACYLGLYCERYL TRANSFERASE"/>
    <property type="match status" value="1"/>
</dbReference>
<reference evidence="8 9" key="1">
    <citation type="journal article" date="2016" name="Nat. Commun.">
        <title>Thousands of microbial genomes shed light on interconnected biogeochemical processes in an aquifer system.</title>
        <authorList>
            <person name="Anantharaman K."/>
            <person name="Brown C.T."/>
            <person name="Hug L.A."/>
            <person name="Sharon I."/>
            <person name="Castelle C.J."/>
            <person name="Probst A.J."/>
            <person name="Thomas B.C."/>
            <person name="Singh A."/>
            <person name="Wilkins M.J."/>
            <person name="Karaoz U."/>
            <person name="Brodie E.L."/>
            <person name="Williams K.H."/>
            <person name="Hubbard S.S."/>
            <person name="Banfield J.F."/>
        </authorList>
    </citation>
    <scope>NUCLEOTIDE SEQUENCE [LARGE SCALE GENOMIC DNA]</scope>
</reference>
<dbReference type="EMBL" id="MGAE01000020">
    <property type="protein sequence ID" value="OGK39384.1"/>
    <property type="molecule type" value="Genomic_DNA"/>
</dbReference>
<evidence type="ECO:0000256" key="1">
    <source>
        <dbReference type="ARBA" id="ARBA00007150"/>
    </source>
</evidence>
<keyword evidence="6 7" id="KW-0472">Membrane</keyword>
<evidence type="ECO:0000256" key="7">
    <source>
        <dbReference type="SAM" id="Phobius"/>
    </source>
</evidence>
<sequence length="185" mass="21043">MLPILLDLRIIRIYTIGVFLVLAFFWGSYWLWRNIKLTSYKEEDIFDGLFITLFGAFLSARLLFIALHFEDFGFNFLKFILINGFPGLSILGALIGGGFTLYLYTRARKINFREMVDYIVGPLFLALAIGKIGSFFGGTDVGTKTAFFLRVNYVGHEGAGHIVAVYEAVLFFMAFIVSQRLLFKI</sequence>
<keyword evidence="5 7" id="KW-1133">Transmembrane helix</keyword>
<evidence type="ECO:0008006" key="10">
    <source>
        <dbReference type="Google" id="ProtNLM"/>
    </source>
</evidence>
<proteinExistence type="inferred from homology"/>
<evidence type="ECO:0000256" key="2">
    <source>
        <dbReference type="ARBA" id="ARBA00022475"/>
    </source>
</evidence>
<feature type="transmembrane region" description="Helical" evidence="7">
    <location>
        <begin position="116"/>
        <end position="138"/>
    </location>
</feature>
<dbReference type="PANTHER" id="PTHR30589">
    <property type="entry name" value="PROLIPOPROTEIN DIACYLGLYCERYL TRANSFERASE"/>
    <property type="match status" value="1"/>
</dbReference>
<protein>
    <recommendedName>
        <fullName evidence="10">Prolipoprotein diacylglyceryl transferase</fullName>
    </recommendedName>
</protein>
<feature type="transmembrane region" description="Helical" evidence="7">
    <location>
        <begin position="79"/>
        <end position="104"/>
    </location>
</feature>
<dbReference type="AlphaFoldDB" id="A0A1F7I7P4"/>
<evidence type="ECO:0000313" key="9">
    <source>
        <dbReference type="Proteomes" id="UP000179024"/>
    </source>
</evidence>
<name>A0A1F7I7P4_9BACT</name>
<dbReference type="GO" id="GO:0042158">
    <property type="term" value="P:lipoprotein biosynthetic process"/>
    <property type="evidence" value="ECO:0007669"/>
    <property type="project" value="InterPro"/>
</dbReference>
<feature type="transmembrane region" description="Helical" evidence="7">
    <location>
        <begin position="12"/>
        <end position="32"/>
    </location>
</feature>
<dbReference type="InterPro" id="IPR001640">
    <property type="entry name" value="Lgt"/>
</dbReference>
<comment type="similarity">
    <text evidence="1">Belongs to the Lgt family.</text>
</comment>
<gene>
    <name evidence="8" type="ORF">A3F34_01000</name>
</gene>
<dbReference type="Proteomes" id="UP000179024">
    <property type="component" value="Unassembled WGS sequence"/>
</dbReference>
<evidence type="ECO:0000256" key="4">
    <source>
        <dbReference type="ARBA" id="ARBA00022692"/>
    </source>
</evidence>
<feature type="transmembrane region" description="Helical" evidence="7">
    <location>
        <begin position="44"/>
        <end position="67"/>
    </location>
</feature>
<organism evidence="8 9">
    <name type="scientific">Candidatus Roizmanbacteria bacterium RIFCSPHIGHO2_12_FULL_44_10</name>
    <dbReference type="NCBI Taxonomy" id="1802054"/>
    <lineage>
        <taxon>Bacteria</taxon>
        <taxon>Candidatus Roizmaniibacteriota</taxon>
    </lineage>
</organism>
<accession>A0A1F7I7P4</accession>